<feature type="signal peptide" evidence="4">
    <location>
        <begin position="1"/>
        <end position="23"/>
    </location>
</feature>
<keyword evidence="1" id="KW-1134">Transmembrane beta strand</keyword>
<feature type="chain" id="PRO_5015470275" evidence="4">
    <location>
        <begin position="24"/>
        <end position="532"/>
    </location>
</feature>
<name>A0A2U2HFF5_9BURK</name>
<organism evidence="7 8">
    <name type="scientific">Massilia glaciei</name>
    <dbReference type="NCBI Taxonomy" id="1524097"/>
    <lineage>
        <taxon>Bacteria</taxon>
        <taxon>Pseudomonadati</taxon>
        <taxon>Pseudomonadota</taxon>
        <taxon>Betaproteobacteria</taxon>
        <taxon>Burkholderiales</taxon>
        <taxon>Oxalobacteraceae</taxon>
        <taxon>Telluria group</taxon>
        <taxon>Massilia</taxon>
    </lineage>
</organism>
<keyword evidence="2" id="KW-0812">Transmembrane</keyword>
<keyword evidence="1" id="KW-0472">Membrane</keyword>
<proteinExistence type="predicted"/>
<keyword evidence="4" id="KW-0732">Signal</keyword>
<keyword evidence="8" id="KW-1185">Reference proteome</keyword>
<dbReference type="OrthoDB" id="9763372at2"/>
<dbReference type="PANTHER" id="PTHR34597">
    <property type="entry name" value="SLR1661 PROTEIN"/>
    <property type="match status" value="1"/>
</dbReference>
<evidence type="ECO:0000256" key="2">
    <source>
        <dbReference type="ARBA" id="ARBA00022692"/>
    </source>
</evidence>
<dbReference type="InterPro" id="IPR013686">
    <property type="entry name" value="Polypept-transport_assoc_ShlB"/>
</dbReference>
<reference evidence="7 8" key="1">
    <citation type="submission" date="2018-04" db="EMBL/GenBank/DDBJ databases">
        <title>Massilia violaceinigra sp. nov., a novel purple-pigmented bacterium isolated from Tianshan glacier, Xinjiang, China.</title>
        <authorList>
            <person name="Wang H."/>
        </authorList>
    </citation>
    <scope>NUCLEOTIDE SEQUENCE [LARGE SCALE GENOMIC DNA]</scope>
    <source>
        <strain evidence="7 8">B448-2</strain>
    </source>
</reference>
<sequence length="532" mass="56000">MKHTLARLLTGSVLATAVHAAWAAPASAAPGADTTLRFPISRFEVVGNTVLPGAVVDAALAPHAGPGRDFGDVQRALEALEAAYHARGYKLVTVELPEQELNGGVVRLNVVQNRIGRVAVTGNTVFDEANIRRSLPALQPGRTPDLDRVSGNLRLANENPAKKVTLKLQSGQQAGEVNALLEVRDERPWKLMFNLHNGGNDQTGETHASAVLQHANLFGRDHVGSVQYTTTLEEPSKIGVWGAGYHIPFYSTGDALDLYASYSNVDSGAVLAGIFNLAISGKGTVFGGRYTHVLPKMGRIERRLFGGLEVKAYKNSVLLLGQDFGNDVTVRPLSLGYAGTLAHAAGETSLSVTYVRNLGGGSRGGDADFGGARFGAKADFSALRAAASYTHQFAGSWQARLLVNAQHTRDALVPGEQFGAGGAASVRGFEERALSTDSGVLANAELFSPNLCAARARWSCRALGFVDAARGSRNQALPGEVGSTAISSAGLGLRVALGEQIHGQIDWGHVLDAGAVGATDKNKVHFRVGLAY</sequence>
<dbReference type="GO" id="GO:0098046">
    <property type="term" value="C:type V protein secretion system complex"/>
    <property type="evidence" value="ECO:0007669"/>
    <property type="project" value="TreeGrafter"/>
</dbReference>
<dbReference type="InterPro" id="IPR005565">
    <property type="entry name" value="Hemolysn_activator_HlyB_C"/>
</dbReference>
<feature type="domain" description="Polypeptide-transport-associated ShlB-type" evidence="6">
    <location>
        <begin position="38"/>
        <end position="111"/>
    </location>
</feature>
<gene>
    <name evidence="7" type="ORF">C7C56_021835</name>
</gene>
<evidence type="ECO:0000256" key="4">
    <source>
        <dbReference type="SAM" id="SignalP"/>
    </source>
</evidence>
<protein>
    <submittedName>
        <fullName evidence="7">ShlB/FhaC/HecB family hemolysin secretion/activation protein</fullName>
    </submittedName>
</protein>
<dbReference type="InterPro" id="IPR051544">
    <property type="entry name" value="TPS_OM_transporter"/>
</dbReference>
<keyword evidence="3" id="KW-0998">Cell outer membrane</keyword>
<dbReference type="Pfam" id="PF08479">
    <property type="entry name" value="POTRA_2"/>
    <property type="match status" value="1"/>
</dbReference>
<evidence type="ECO:0000313" key="8">
    <source>
        <dbReference type="Proteomes" id="UP000241421"/>
    </source>
</evidence>
<accession>A0A2U2HFF5</accession>
<dbReference type="Proteomes" id="UP000241421">
    <property type="component" value="Unassembled WGS sequence"/>
</dbReference>
<evidence type="ECO:0000259" key="5">
    <source>
        <dbReference type="Pfam" id="PF03865"/>
    </source>
</evidence>
<evidence type="ECO:0000313" key="7">
    <source>
        <dbReference type="EMBL" id="PWF43095.1"/>
    </source>
</evidence>
<dbReference type="PANTHER" id="PTHR34597:SF6">
    <property type="entry name" value="BLR6126 PROTEIN"/>
    <property type="match status" value="1"/>
</dbReference>
<dbReference type="GO" id="GO:0008320">
    <property type="term" value="F:protein transmembrane transporter activity"/>
    <property type="evidence" value="ECO:0007669"/>
    <property type="project" value="TreeGrafter"/>
</dbReference>
<dbReference type="EMBL" id="PXWF02000287">
    <property type="protein sequence ID" value="PWF43095.1"/>
    <property type="molecule type" value="Genomic_DNA"/>
</dbReference>
<feature type="domain" description="Haemolysin activator HlyB C-terminal" evidence="5">
    <location>
        <begin position="180"/>
        <end position="494"/>
    </location>
</feature>
<evidence type="ECO:0000259" key="6">
    <source>
        <dbReference type="Pfam" id="PF08479"/>
    </source>
</evidence>
<dbReference type="AlphaFoldDB" id="A0A2U2HFF5"/>
<evidence type="ECO:0000256" key="3">
    <source>
        <dbReference type="ARBA" id="ARBA00023237"/>
    </source>
</evidence>
<dbReference type="RefSeq" id="WP_106759455.1">
    <property type="nucleotide sequence ID" value="NZ_PXWF02000287.1"/>
</dbReference>
<dbReference type="GO" id="GO:0046819">
    <property type="term" value="P:protein secretion by the type V secretion system"/>
    <property type="evidence" value="ECO:0007669"/>
    <property type="project" value="TreeGrafter"/>
</dbReference>
<dbReference type="Gene3D" id="3.10.20.310">
    <property type="entry name" value="membrane protein fhac"/>
    <property type="match status" value="1"/>
</dbReference>
<dbReference type="Pfam" id="PF03865">
    <property type="entry name" value="ShlB"/>
    <property type="match status" value="1"/>
</dbReference>
<dbReference type="Gene3D" id="2.40.160.50">
    <property type="entry name" value="membrane protein fhac: a member of the omp85/tpsb transporter family"/>
    <property type="match status" value="1"/>
</dbReference>
<evidence type="ECO:0000256" key="1">
    <source>
        <dbReference type="ARBA" id="ARBA00022452"/>
    </source>
</evidence>
<comment type="caution">
    <text evidence="7">The sequence shown here is derived from an EMBL/GenBank/DDBJ whole genome shotgun (WGS) entry which is preliminary data.</text>
</comment>